<feature type="domain" description="N-acetyltransferase" evidence="3">
    <location>
        <begin position="23"/>
        <end position="174"/>
    </location>
</feature>
<dbReference type="PROSITE" id="PS51186">
    <property type="entry name" value="GNAT"/>
    <property type="match status" value="1"/>
</dbReference>
<evidence type="ECO:0000313" key="5">
    <source>
        <dbReference type="Proteomes" id="UP001320876"/>
    </source>
</evidence>
<organism evidence="4 5">
    <name type="scientific">Luteolibacter arcticus</name>
    <dbReference type="NCBI Taxonomy" id="1581411"/>
    <lineage>
        <taxon>Bacteria</taxon>
        <taxon>Pseudomonadati</taxon>
        <taxon>Verrucomicrobiota</taxon>
        <taxon>Verrucomicrobiia</taxon>
        <taxon>Verrucomicrobiales</taxon>
        <taxon>Verrucomicrobiaceae</taxon>
        <taxon>Luteolibacter</taxon>
    </lineage>
</organism>
<proteinExistence type="predicted"/>
<accession>A0ABT3GCI1</accession>
<evidence type="ECO:0000313" key="4">
    <source>
        <dbReference type="EMBL" id="MCW1921345.1"/>
    </source>
</evidence>
<dbReference type="InterPro" id="IPR050832">
    <property type="entry name" value="Bact_Acetyltransf"/>
</dbReference>
<dbReference type="PANTHER" id="PTHR43877">
    <property type="entry name" value="AMINOALKYLPHOSPHONATE N-ACETYLTRANSFERASE-RELATED-RELATED"/>
    <property type="match status" value="1"/>
</dbReference>
<keyword evidence="5" id="KW-1185">Reference proteome</keyword>
<evidence type="ECO:0000256" key="1">
    <source>
        <dbReference type="ARBA" id="ARBA00022679"/>
    </source>
</evidence>
<keyword evidence="1" id="KW-0808">Transferase</keyword>
<dbReference type="Proteomes" id="UP001320876">
    <property type="component" value="Unassembled WGS sequence"/>
</dbReference>
<dbReference type="Gene3D" id="3.40.630.30">
    <property type="match status" value="1"/>
</dbReference>
<dbReference type="SUPFAM" id="SSF55729">
    <property type="entry name" value="Acyl-CoA N-acyltransferases (Nat)"/>
    <property type="match status" value="1"/>
</dbReference>
<evidence type="ECO:0000256" key="2">
    <source>
        <dbReference type="ARBA" id="ARBA00023315"/>
    </source>
</evidence>
<sequence>MKTLARFLIRHASGRDATRIAGIQVRSCQAACQGLVPETKLRELDASRRALEWKDMLGTPCQQTVLVAMRGDRMAGFCTLSQSQDPDASSATAEISSFFVDPLAWGRGAGHELAEEVMDQAKRRGYSRITQWVIGANDRAKRFCESLGFAPDGSEKTEEISGCPVQELRYSKAL</sequence>
<dbReference type="CDD" id="cd04301">
    <property type="entry name" value="NAT_SF"/>
    <property type="match status" value="1"/>
</dbReference>
<dbReference type="EMBL" id="JAPDDT010000001">
    <property type="protein sequence ID" value="MCW1921345.1"/>
    <property type="molecule type" value="Genomic_DNA"/>
</dbReference>
<evidence type="ECO:0000259" key="3">
    <source>
        <dbReference type="PROSITE" id="PS51186"/>
    </source>
</evidence>
<dbReference type="InterPro" id="IPR000182">
    <property type="entry name" value="GNAT_dom"/>
</dbReference>
<gene>
    <name evidence="4" type="ORF">OKA05_02200</name>
</gene>
<comment type="caution">
    <text evidence="4">The sequence shown here is derived from an EMBL/GenBank/DDBJ whole genome shotgun (WGS) entry which is preliminary data.</text>
</comment>
<protein>
    <submittedName>
        <fullName evidence="4">GNAT family N-acetyltransferase</fullName>
    </submittedName>
</protein>
<dbReference type="InterPro" id="IPR016181">
    <property type="entry name" value="Acyl_CoA_acyltransferase"/>
</dbReference>
<dbReference type="Pfam" id="PF00583">
    <property type="entry name" value="Acetyltransf_1"/>
    <property type="match status" value="1"/>
</dbReference>
<reference evidence="4 5" key="1">
    <citation type="submission" date="2022-10" db="EMBL/GenBank/DDBJ databases">
        <title>Luteolibacter arcticus strain CCTCC AB 2014275, whole genome shotgun sequencing project.</title>
        <authorList>
            <person name="Zhao G."/>
            <person name="Shen L."/>
        </authorList>
    </citation>
    <scope>NUCLEOTIDE SEQUENCE [LARGE SCALE GENOMIC DNA]</scope>
    <source>
        <strain evidence="4 5">CCTCC AB 2014275</strain>
    </source>
</reference>
<name>A0ABT3GCI1_9BACT</name>
<dbReference type="RefSeq" id="WP_264485454.1">
    <property type="nucleotide sequence ID" value="NZ_JAPDDT010000001.1"/>
</dbReference>
<keyword evidence="2" id="KW-0012">Acyltransferase</keyword>